<accession>A0A0A1WN38</accession>
<evidence type="ECO:0000256" key="1">
    <source>
        <dbReference type="SAM" id="SignalP"/>
    </source>
</evidence>
<dbReference type="AlphaFoldDB" id="A0A0A1WN38"/>
<organism evidence="2">
    <name type="scientific">Zeugodacus cucurbitae</name>
    <name type="common">Melon fruit fly</name>
    <name type="synonym">Bactrocera cucurbitae</name>
    <dbReference type="NCBI Taxonomy" id="28588"/>
    <lineage>
        <taxon>Eukaryota</taxon>
        <taxon>Metazoa</taxon>
        <taxon>Ecdysozoa</taxon>
        <taxon>Arthropoda</taxon>
        <taxon>Hexapoda</taxon>
        <taxon>Insecta</taxon>
        <taxon>Pterygota</taxon>
        <taxon>Neoptera</taxon>
        <taxon>Endopterygota</taxon>
        <taxon>Diptera</taxon>
        <taxon>Brachycera</taxon>
        <taxon>Muscomorpha</taxon>
        <taxon>Tephritoidea</taxon>
        <taxon>Tephritidae</taxon>
        <taxon>Zeugodacus</taxon>
        <taxon>Zeugodacus</taxon>
    </lineage>
</organism>
<protein>
    <submittedName>
        <fullName evidence="2">Tyrosinase inhibitor</fullName>
    </submittedName>
</protein>
<evidence type="ECO:0000313" key="2">
    <source>
        <dbReference type="EMBL" id="JAD00106.1"/>
    </source>
</evidence>
<dbReference type="EMBL" id="GBXI01014186">
    <property type="protein sequence ID" value="JAD00106.1"/>
    <property type="molecule type" value="Transcribed_RNA"/>
</dbReference>
<proteinExistence type="predicted"/>
<gene>
    <name evidence="2" type="primary">POI_3</name>
    <name evidence="2" type="ORF">g.12119</name>
</gene>
<feature type="signal peptide" evidence="1">
    <location>
        <begin position="1"/>
        <end position="25"/>
    </location>
</feature>
<feature type="chain" id="PRO_5001982418" evidence="1">
    <location>
        <begin position="26"/>
        <end position="124"/>
    </location>
</feature>
<name>A0A0A1WN38_ZEUCU</name>
<sequence length="124" mass="12898">MMGNMMKLTLLQLFVLSLCVMVQHATSLPSATLTLPQAVESPSQQAAVAVAATAPEAENEVNKAVPSAVVTGAEVAVAAAQSLSILPADELPSRTQCGKVGDFCNLADDCCTKRCLTYAKRCVT</sequence>
<keyword evidence="1" id="KW-0732">Signal</keyword>
<reference evidence="2" key="1">
    <citation type="submission" date="2014-11" db="EMBL/GenBank/DDBJ databases">
        <authorList>
            <person name="Geib S."/>
        </authorList>
    </citation>
    <scope>NUCLEOTIDE SEQUENCE</scope>
</reference>
<reference evidence="2" key="2">
    <citation type="journal article" date="2015" name="Gigascience">
        <title>Reconstructing a comprehensive transcriptome assembly of a white-pupal translocated strain of the pest fruit fly Bactrocera cucurbitae.</title>
        <authorList>
            <person name="Sim S.B."/>
            <person name="Calla B."/>
            <person name="Hall B."/>
            <person name="DeRego T."/>
            <person name="Geib S.M."/>
        </authorList>
    </citation>
    <scope>NUCLEOTIDE SEQUENCE</scope>
</reference>